<dbReference type="EMBL" id="JANCYW010000006">
    <property type="protein sequence ID" value="KAK4535927.1"/>
    <property type="molecule type" value="Genomic_DNA"/>
</dbReference>
<reference evidence="2 3" key="1">
    <citation type="submission" date="2022-07" db="EMBL/GenBank/DDBJ databases">
        <title>Genome-wide signatures of adaptation to extreme environments.</title>
        <authorList>
            <person name="Cho C.H."/>
            <person name="Yoon H.S."/>
        </authorList>
    </citation>
    <scope>NUCLEOTIDE SEQUENCE [LARGE SCALE GENOMIC DNA]</scope>
    <source>
        <strain evidence="2 3">DBV 063 E5</strain>
    </source>
</reference>
<dbReference type="GO" id="GO:0016805">
    <property type="term" value="F:dipeptidase activity"/>
    <property type="evidence" value="ECO:0007669"/>
    <property type="project" value="InterPro"/>
</dbReference>
<dbReference type="GO" id="GO:0006508">
    <property type="term" value="P:proteolysis"/>
    <property type="evidence" value="ECO:0007669"/>
    <property type="project" value="InterPro"/>
</dbReference>
<dbReference type="Gene3D" id="3.60.60.10">
    <property type="entry name" value="Penicillin V Acylase, Chain A"/>
    <property type="match status" value="1"/>
</dbReference>
<dbReference type="PANTHER" id="PTHR12994:SF17">
    <property type="entry name" value="LD30995P"/>
    <property type="match status" value="1"/>
</dbReference>
<dbReference type="InterPro" id="IPR005322">
    <property type="entry name" value="Peptidase_C69"/>
</dbReference>
<sequence>MAPTGCGTVVAIGVGSDQAPDRTTLFAACLCRPGDEPQQWTHHPRSAYAEDFARPCTQMTLRERPSKSEMADKRRTWEVVLNQPMWSFGAWSGVNECGVAVATDWVRTREAAPPRQSDSAALLAPDLVRLALERAKSARRAAELVIRLVEQHGLGHDARICAAVACGARFVMADAAEAWLLEAACGFWALRPLRDGVFCWGNALSIGAADFLADGAVEHARQRGWYDAQRDGRFCFARAFGPAEASADQSAPDAGRLPCGHAIPAGAHTLATMLHDVLRHACSDHAKATCLDAAAAPGGMPGLAQLSALAREPSKRVHLFTFTPCPHDSMFKPFFLTHDGGATLDSRMQQHLQADGAFHRRRRLALQHGQIDHHSSRVPVLRKVPAEQRRVCYIPDTVRERLRFLELIGIEKALTLCALPLSFRKREHETLRRDTSDAMQRADKKLLKVETKMLYPVPLPMDEWERLFDKYAVDTRANLCEKALMREEYEYELFAQEYAPDTLAWRRIRGVQLTQMPGEHLCMPLADQVQEQPDAQDRHVYRYSDNAKP</sequence>
<evidence type="ECO:0000256" key="1">
    <source>
        <dbReference type="ARBA" id="ARBA00005705"/>
    </source>
</evidence>
<evidence type="ECO:0000313" key="3">
    <source>
        <dbReference type="Proteomes" id="UP001301350"/>
    </source>
</evidence>
<organism evidence="2 3">
    <name type="scientific">Cyanidium caldarium</name>
    <name type="common">Red alga</name>
    <dbReference type="NCBI Taxonomy" id="2771"/>
    <lineage>
        <taxon>Eukaryota</taxon>
        <taxon>Rhodophyta</taxon>
        <taxon>Bangiophyceae</taxon>
        <taxon>Cyanidiales</taxon>
        <taxon>Cyanidiaceae</taxon>
        <taxon>Cyanidium</taxon>
    </lineage>
</organism>
<dbReference type="AlphaFoldDB" id="A0AAV9IUJ7"/>
<evidence type="ECO:0000313" key="2">
    <source>
        <dbReference type="EMBL" id="KAK4535927.1"/>
    </source>
</evidence>
<protein>
    <submittedName>
        <fullName evidence="2">Uncharacterized protein</fullName>
    </submittedName>
</protein>
<dbReference type="PANTHER" id="PTHR12994">
    <property type="entry name" value="SECERNIN"/>
    <property type="match status" value="1"/>
</dbReference>
<name>A0AAV9IUJ7_CYACA</name>
<dbReference type="GO" id="GO:0070004">
    <property type="term" value="F:cysteine-type exopeptidase activity"/>
    <property type="evidence" value="ECO:0007669"/>
    <property type="project" value="InterPro"/>
</dbReference>
<accession>A0AAV9IUJ7</accession>
<comment type="caution">
    <text evidence="2">The sequence shown here is derived from an EMBL/GenBank/DDBJ whole genome shotgun (WGS) entry which is preliminary data.</text>
</comment>
<proteinExistence type="inferred from homology"/>
<dbReference type="Proteomes" id="UP001301350">
    <property type="component" value="Unassembled WGS sequence"/>
</dbReference>
<comment type="similarity">
    <text evidence="1">Belongs to the peptidase C69 family. Secernin subfamily.</text>
</comment>
<keyword evidence="3" id="KW-1185">Reference proteome</keyword>
<gene>
    <name evidence="2" type="ORF">CDCA_CDCA06G1952</name>
</gene>